<evidence type="ECO:0000256" key="8">
    <source>
        <dbReference type="ARBA" id="ARBA00061603"/>
    </source>
</evidence>
<dbReference type="Pfam" id="PF10221">
    <property type="entry name" value="Mat89Bb"/>
    <property type="match status" value="1"/>
</dbReference>
<keyword evidence="3" id="KW-0963">Cytoplasm</keyword>
<name>A0AA35RKM0_GEOBA</name>
<dbReference type="PANTHER" id="PTHR12955">
    <property type="entry name" value="SARCOMA ANTIGEN NY-SAR-95-RELATED"/>
    <property type="match status" value="1"/>
</dbReference>
<accession>A0AA35RKM0</accession>
<dbReference type="GO" id="GO:0007346">
    <property type="term" value="P:regulation of mitotic cell cycle"/>
    <property type="evidence" value="ECO:0007669"/>
    <property type="project" value="TreeGrafter"/>
</dbReference>
<keyword evidence="4" id="KW-0132">Cell division</keyword>
<dbReference type="InterPro" id="IPR019355">
    <property type="entry name" value="Cell_cycle_regulator_Mat89Bb"/>
</dbReference>
<keyword evidence="11" id="KW-1185">Reference proteome</keyword>
<evidence type="ECO:0000313" key="11">
    <source>
        <dbReference type="Proteomes" id="UP001174909"/>
    </source>
</evidence>
<evidence type="ECO:0000256" key="3">
    <source>
        <dbReference type="ARBA" id="ARBA00022490"/>
    </source>
</evidence>
<dbReference type="GO" id="GO:0051301">
    <property type="term" value="P:cell division"/>
    <property type="evidence" value="ECO:0007669"/>
    <property type="project" value="UniProtKB-KW"/>
</dbReference>
<evidence type="ECO:0000256" key="6">
    <source>
        <dbReference type="ARBA" id="ARBA00023242"/>
    </source>
</evidence>
<keyword evidence="6" id="KW-0539">Nucleus</keyword>
<reference evidence="10" key="1">
    <citation type="submission" date="2023-03" db="EMBL/GenBank/DDBJ databases">
        <authorList>
            <person name="Steffen K."/>
            <person name="Cardenas P."/>
        </authorList>
    </citation>
    <scope>NUCLEOTIDE SEQUENCE</scope>
</reference>
<sequence length="457" mass="50046">MKVGPRLGLEWDWNGMGSRHIQEEQSGSGSANYDVELIHLSEAHRDILRGGFVLGGGAMGKKGEKEAKDRLSLKWSTPKTSSLELQPCTSAYRVTPTSVTSRPTICLVNFVLSGKPVLLEQPRKGAQKLITHVLMNHAGSIYLHCIPSTRNHVEDPPSISEGWGGRITDYRISDFSELAASNMLSPIPEDRTKAPHRFPLQIVMSKLERESRHWPLVYADTLIYTLSQDLHPLPVVVRRDAMSEQDFEECKKVIKSLQSKEAGGEGLSVPSTGTRAKGVKRDEQYRLMWSELESLTDTFRTNSELHHRLAEVVAQATSHAPSMQLARKTPHGGGERSGDSNHWPPPGNGYRESGDHEGGGIGASGTTVWDQDRGNMDPRTQRYERGSGPVGGGGASQFLPRPAPPIGSVAKIWATRQASIASSGHAEFAGRMTFGPKAELYLKLHSNSSIVPPDQDT</sequence>
<dbReference type="Proteomes" id="UP001174909">
    <property type="component" value="Unassembled WGS sequence"/>
</dbReference>
<dbReference type="GO" id="GO:0005737">
    <property type="term" value="C:cytoplasm"/>
    <property type="evidence" value="ECO:0007669"/>
    <property type="project" value="UniProtKB-SubCell"/>
</dbReference>
<evidence type="ECO:0000313" key="10">
    <source>
        <dbReference type="EMBL" id="CAI8013273.1"/>
    </source>
</evidence>
<evidence type="ECO:0000256" key="5">
    <source>
        <dbReference type="ARBA" id="ARBA00022776"/>
    </source>
</evidence>
<evidence type="ECO:0000256" key="1">
    <source>
        <dbReference type="ARBA" id="ARBA00004123"/>
    </source>
</evidence>
<organism evidence="10 11">
    <name type="scientific">Geodia barretti</name>
    <name type="common">Barrett's horny sponge</name>
    <dbReference type="NCBI Taxonomy" id="519541"/>
    <lineage>
        <taxon>Eukaryota</taxon>
        <taxon>Metazoa</taxon>
        <taxon>Porifera</taxon>
        <taxon>Demospongiae</taxon>
        <taxon>Heteroscleromorpha</taxon>
        <taxon>Tetractinellida</taxon>
        <taxon>Astrophorina</taxon>
        <taxon>Geodiidae</taxon>
        <taxon>Geodia</taxon>
    </lineage>
</organism>
<protein>
    <submittedName>
        <fullName evidence="10">Integrator complex subunit 13</fullName>
    </submittedName>
</protein>
<dbReference type="GO" id="GO:0032039">
    <property type="term" value="C:integrator complex"/>
    <property type="evidence" value="ECO:0007669"/>
    <property type="project" value="TreeGrafter"/>
</dbReference>
<comment type="similarity">
    <text evidence="8">Belongs to the Integrator subunit 13 family.</text>
</comment>
<evidence type="ECO:0000256" key="7">
    <source>
        <dbReference type="ARBA" id="ARBA00023306"/>
    </source>
</evidence>
<feature type="compositionally biased region" description="Basic and acidic residues" evidence="9">
    <location>
        <begin position="370"/>
        <end position="385"/>
    </location>
</feature>
<evidence type="ECO:0000256" key="4">
    <source>
        <dbReference type="ARBA" id="ARBA00022618"/>
    </source>
</evidence>
<comment type="caution">
    <text evidence="10">The sequence shown here is derived from an EMBL/GenBank/DDBJ whole genome shotgun (WGS) entry which is preliminary data.</text>
</comment>
<proteinExistence type="inferred from homology"/>
<feature type="region of interest" description="Disordered" evidence="9">
    <location>
        <begin position="315"/>
        <end position="403"/>
    </location>
</feature>
<dbReference type="PANTHER" id="PTHR12955:SF1">
    <property type="entry name" value="INTEGRATOR COMPLEX SUBUNIT 13"/>
    <property type="match status" value="1"/>
</dbReference>
<evidence type="ECO:0000256" key="2">
    <source>
        <dbReference type="ARBA" id="ARBA00004496"/>
    </source>
</evidence>
<gene>
    <name evidence="10" type="ORF">GBAR_LOCUS8438</name>
</gene>
<keyword evidence="7" id="KW-0131">Cell cycle</keyword>
<comment type="subcellular location">
    <subcellularLocation>
        <location evidence="2">Cytoplasm</location>
    </subcellularLocation>
    <subcellularLocation>
        <location evidence="1">Nucleus</location>
    </subcellularLocation>
</comment>
<evidence type="ECO:0000256" key="9">
    <source>
        <dbReference type="SAM" id="MobiDB-lite"/>
    </source>
</evidence>
<dbReference type="EMBL" id="CASHTH010001251">
    <property type="protein sequence ID" value="CAI8013273.1"/>
    <property type="molecule type" value="Genomic_DNA"/>
</dbReference>
<dbReference type="GO" id="GO:0051642">
    <property type="term" value="P:centrosome localization"/>
    <property type="evidence" value="ECO:0007669"/>
    <property type="project" value="TreeGrafter"/>
</dbReference>
<keyword evidence="5" id="KW-0498">Mitosis</keyword>
<dbReference type="AlphaFoldDB" id="A0AA35RKM0"/>